<evidence type="ECO:0000256" key="6">
    <source>
        <dbReference type="ARBA" id="ARBA00023014"/>
    </source>
</evidence>
<keyword evidence="11" id="KW-1185">Reference proteome</keyword>
<dbReference type="InterPro" id="IPR017896">
    <property type="entry name" value="4Fe4S_Fe-S-bd"/>
</dbReference>
<dbReference type="InterPro" id="IPR051684">
    <property type="entry name" value="Electron_Trans/Redox"/>
</dbReference>
<feature type="transmembrane region" description="Helical" evidence="8">
    <location>
        <begin position="86"/>
        <end position="110"/>
    </location>
</feature>
<dbReference type="Pfam" id="PF11614">
    <property type="entry name" value="FixG_C"/>
    <property type="match status" value="1"/>
</dbReference>
<name>W7XUK8_9BACT</name>
<dbReference type="NCBIfam" id="TIGR02745">
    <property type="entry name" value="ccoG_rdxA_fixG"/>
    <property type="match status" value="1"/>
</dbReference>
<feature type="transmembrane region" description="Helical" evidence="8">
    <location>
        <begin position="34"/>
        <end position="55"/>
    </location>
</feature>
<dbReference type="GO" id="GO:0005886">
    <property type="term" value="C:plasma membrane"/>
    <property type="evidence" value="ECO:0007669"/>
    <property type="project" value="TreeGrafter"/>
</dbReference>
<feature type="transmembrane region" description="Helical" evidence="8">
    <location>
        <begin position="320"/>
        <end position="339"/>
    </location>
</feature>
<evidence type="ECO:0000313" key="11">
    <source>
        <dbReference type="Proteomes" id="UP000019402"/>
    </source>
</evidence>
<dbReference type="PANTHER" id="PTHR30176">
    <property type="entry name" value="FERREDOXIN-TYPE PROTEIN NAPH"/>
    <property type="match status" value="1"/>
</dbReference>
<feature type="compositionally biased region" description="Basic and acidic residues" evidence="7">
    <location>
        <begin position="8"/>
        <end position="20"/>
    </location>
</feature>
<dbReference type="Gene3D" id="2.60.40.10">
    <property type="entry name" value="Immunoglobulins"/>
    <property type="match status" value="1"/>
</dbReference>
<keyword evidence="8" id="KW-0472">Membrane</keyword>
<evidence type="ECO:0000256" key="3">
    <source>
        <dbReference type="ARBA" id="ARBA00022723"/>
    </source>
</evidence>
<keyword evidence="2" id="KW-0004">4Fe-4S</keyword>
<dbReference type="InterPro" id="IPR013783">
    <property type="entry name" value="Ig-like_fold"/>
</dbReference>
<gene>
    <name evidence="10" type="ORF">JCM21142_319</name>
</gene>
<dbReference type="STRING" id="869213.GCA_000517085_03182"/>
<organism evidence="10 11">
    <name type="scientific">Saccharicrinis fermentans DSM 9555 = JCM 21142</name>
    <dbReference type="NCBI Taxonomy" id="869213"/>
    <lineage>
        <taxon>Bacteria</taxon>
        <taxon>Pseudomonadati</taxon>
        <taxon>Bacteroidota</taxon>
        <taxon>Bacteroidia</taxon>
        <taxon>Marinilabiliales</taxon>
        <taxon>Marinilabiliaceae</taxon>
        <taxon>Saccharicrinis</taxon>
    </lineage>
</organism>
<evidence type="ECO:0000256" key="7">
    <source>
        <dbReference type="SAM" id="MobiDB-lite"/>
    </source>
</evidence>
<keyword evidence="8" id="KW-0812">Transmembrane</keyword>
<dbReference type="GO" id="GO:0051539">
    <property type="term" value="F:4 iron, 4 sulfur cluster binding"/>
    <property type="evidence" value="ECO:0007669"/>
    <property type="project" value="UniProtKB-KW"/>
</dbReference>
<dbReference type="GO" id="GO:0046872">
    <property type="term" value="F:metal ion binding"/>
    <property type="evidence" value="ECO:0007669"/>
    <property type="project" value="UniProtKB-KW"/>
</dbReference>
<feature type="region of interest" description="Disordered" evidence="7">
    <location>
        <begin position="1"/>
        <end position="22"/>
    </location>
</feature>
<evidence type="ECO:0000256" key="1">
    <source>
        <dbReference type="ARBA" id="ARBA00022448"/>
    </source>
</evidence>
<dbReference type="InterPro" id="IPR032879">
    <property type="entry name" value="FixG_C"/>
</dbReference>
<keyword evidence="4" id="KW-0249">Electron transport</keyword>
<feature type="domain" description="4Fe-4S ferredoxin-type" evidence="9">
    <location>
        <begin position="242"/>
        <end position="270"/>
    </location>
</feature>
<evidence type="ECO:0000313" key="10">
    <source>
        <dbReference type="EMBL" id="GAF01705.1"/>
    </source>
</evidence>
<dbReference type="Pfam" id="PF13746">
    <property type="entry name" value="Fer4_18"/>
    <property type="match status" value="1"/>
</dbReference>
<dbReference type="eggNOG" id="COG0348">
    <property type="taxonomic scope" value="Bacteria"/>
</dbReference>
<feature type="transmembrane region" description="Helical" evidence="8">
    <location>
        <begin position="147"/>
        <end position="171"/>
    </location>
</feature>
<keyword evidence="1" id="KW-0813">Transport</keyword>
<protein>
    <submittedName>
        <fullName evidence="10">Putative electron transport protein YccM</fullName>
    </submittedName>
</protein>
<evidence type="ECO:0000256" key="4">
    <source>
        <dbReference type="ARBA" id="ARBA00022982"/>
    </source>
</evidence>
<dbReference type="RefSeq" id="WP_027472636.1">
    <property type="nucleotide sequence ID" value="NZ_BAMD01000002.1"/>
</dbReference>
<reference evidence="10 11" key="1">
    <citation type="journal article" date="2014" name="Genome Announc.">
        <title>Draft Genome Sequence of Cytophaga fermentans JCM 21142T, a Facultative Anaerobe Isolated from Marine Mud.</title>
        <authorList>
            <person name="Starns D."/>
            <person name="Oshima K."/>
            <person name="Suda W."/>
            <person name="Iino T."/>
            <person name="Yuki M."/>
            <person name="Inoue J."/>
            <person name="Kitamura K."/>
            <person name="Iida T."/>
            <person name="Darby A."/>
            <person name="Hattori M."/>
            <person name="Ohkuma M."/>
        </authorList>
    </citation>
    <scope>NUCLEOTIDE SEQUENCE [LARGE SCALE GENOMIC DNA]</scope>
    <source>
        <strain evidence="10 11">JCM 21142</strain>
    </source>
</reference>
<evidence type="ECO:0000256" key="2">
    <source>
        <dbReference type="ARBA" id="ARBA00022485"/>
    </source>
</evidence>
<keyword evidence="3" id="KW-0479">Metal-binding</keyword>
<dbReference type="InterPro" id="IPR014116">
    <property type="entry name" value="Cyt_c_oxidase_cbb3_FixG"/>
</dbReference>
<dbReference type="Proteomes" id="UP000019402">
    <property type="component" value="Unassembled WGS sequence"/>
</dbReference>
<keyword evidence="8" id="KW-1133">Transmembrane helix</keyword>
<proteinExistence type="predicted"/>
<evidence type="ECO:0000256" key="5">
    <source>
        <dbReference type="ARBA" id="ARBA00023004"/>
    </source>
</evidence>
<accession>W7XUK8</accession>
<dbReference type="OrthoDB" id="9811700at2"/>
<dbReference type="AlphaFoldDB" id="W7XUK8"/>
<sequence>MTSKQNKTFRERPDNIDEHGKRKRIKARQPKGKWYTRRTIVAFSLLLFFVLAPIIKVGGNPFMLLDIVHRKFHLMGATVYSQDGDIMAIVMATVVVFVVLFTVVFGRFWCGWACPHTVFMEMIFRRIEYLFHGNYQRGRRSKFPGRVALALKHVIYFVVVLFFTNVFIMWFTGLSGLILIWKSPLIDYWQVYAAMLVVTVFYYWIYAYVRESVCTLFCPYGRMQGVLMDAKTITVAYDYKRGEPRRLKGDCVDCGGCVVVCPTGIDIRNGTQLECVNCTACIDECNIIMKRMKRAPNLIRFASNYSIETGKSSIKNLRTFAYSAVLLVLLSALVVSLWGRTEVDASLLRMPGTMYQEVSVDSISNIYQLKIVNKTEGVKNIRLKFLKPKNSAFFLSEYPIVLSEDGSFDGVIVLKRARFDMKKGNAPVELGIYDEERMLETTKATFIGPKPGS</sequence>
<evidence type="ECO:0000259" key="9">
    <source>
        <dbReference type="PROSITE" id="PS51379"/>
    </source>
</evidence>
<dbReference type="SUPFAM" id="SSF54862">
    <property type="entry name" value="4Fe-4S ferredoxins"/>
    <property type="match status" value="1"/>
</dbReference>
<comment type="caution">
    <text evidence="10">The sequence shown here is derived from an EMBL/GenBank/DDBJ whole genome shotgun (WGS) entry which is preliminary data.</text>
</comment>
<dbReference type="PROSITE" id="PS51379">
    <property type="entry name" value="4FE4S_FER_2"/>
    <property type="match status" value="1"/>
</dbReference>
<keyword evidence="6" id="KW-0411">Iron-sulfur</keyword>
<feature type="transmembrane region" description="Helical" evidence="8">
    <location>
        <begin position="191"/>
        <end position="209"/>
    </location>
</feature>
<dbReference type="EMBL" id="BAMD01000002">
    <property type="protein sequence ID" value="GAF01705.1"/>
    <property type="molecule type" value="Genomic_DNA"/>
</dbReference>
<keyword evidence="5" id="KW-0408">Iron</keyword>
<evidence type="ECO:0000256" key="8">
    <source>
        <dbReference type="SAM" id="Phobius"/>
    </source>
</evidence>
<dbReference type="PANTHER" id="PTHR30176:SF3">
    <property type="entry name" value="FERREDOXIN-TYPE PROTEIN NAPH"/>
    <property type="match status" value="1"/>
</dbReference>
<dbReference type="Pfam" id="PF12801">
    <property type="entry name" value="Fer4_5"/>
    <property type="match status" value="1"/>
</dbReference>
<dbReference type="InterPro" id="IPR017900">
    <property type="entry name" value="4Fe4S_Fe_S_CS"/>
</dbReference>
<dbReference type="PROSITE" id="PS00198">
    <property type="entry name" value="4FE4S_FER_1"/>
    <property type="match status" value="1"/>
</dbReference>